<organism evidence="12 13">
    <name type="scientific">Prosthecochloris ethylica</name>
    <dbReference type="NCBI Taxonomy" id="2743976"/>
    <lineage>
        <taxon>Bacteria</taxon>
        <taxon>Pseudomonadati</taxon>
        <taxon>Chlorobiota</taxon>
        <taxon>Chlorobiia</taxon>
        <taxon>Chlorobiales</taxon>
        <taxon>Chlorobiaceae</taxon>
        <taxon>Prosthecochloris</taxon>
    </lineage>
</organism>
<keyword evidence="7 10" id="KW-0520">NAD</keyword>
<dbReference type="SUPFAM" id="SSF51735">
    <property type="entry name" value="NAD(P)-binding Rossmann-fold domains"/>
    <property type="match status" value="1"/>
</dbReference>
<dbReference type="RefSeq" id="WP_114608205.1">
    <property type="nucleotide sequence ID" value="NZ_JABVZQ010000008.1"/>
</dbReference>
<dbReference type="Pfam" id="PF01370">
    <property type="entry name" value="Epimerase"/>
    <property type="match status" value="1"/>
</dbReference>
<evidence type="ECO:0000256" key="9">
    <source>
        <dbReference type="ARBA" id="ARBA00023277"/>
    </source>
</evidence>
<keyword evidence="8 10" id="KW-0413">Isomerase</keyword>
<dbReference type="Gene3D" id="3.40.50.720">
    <property type="entry name" value="NAD(P)-binding Rossmann-like Domain"/>
    <property type="match status" value="1"/>
</dbReference>
<evidence type="ECO:0000259" key="11">
    <source>
        <dbReference type="Pfam" id="PF01370"/>
    </source>
</evidence>
<name>A0ABR9XRR3_9CHLB</name>
<comment type="cofactor">
    <cofactor evidence="2 10">
        <name>NAD(+)</name>
        <dbReference type="ChEBI" id="CHEBI:57540"/>
    </cofactor>
</comment>
<evidence type="ECO:0000313" key="13">
    <source>
        <dbReference type="Proteomes" id="UP000619838"/>
    </source>
</evidence>
<evidence type="ECO:0000256" key="5">
    <source>
        <dbReference type="ARBA" id="ARBA00013189"/>
    </source>
</evidence>
<dbReference type="Gene3D" id="3.90.25.10">
    <property type="entry name" value="UDP-galactose 4-epimerase, domain 1"/>
    <property type="match status" value="1"/>
</dbReference>
<evidence type="ECO:0000256" key="7">
    <source>
        <dbReference type="ARBA" id="ARBA00023027"/>
    </source>
</evidence>
<keyword evidence="9 10" id="KW-0119">Carbohydrate metabolism</keyword>
<dbReference type="InterPro" id="IPR005886">
    <property type="entry name" value="UDP_G4E"/>
</dbReference>
<dbReference type="PANTHER" id="PTHR43725">
    <property type="entry name" value="UDP-GLUCOSE 4-EPIMERASE"/>
    <property type="match status" value="1"/>
</dbReference>
<accession>A0ABR9XRR3</accession>
<evidence type="ECO:0000256" key="3">
    <source>
        <dbReference type="ARBA" id="ARBA00004947"/>
    </source>
</evidence>
<dbReference type="PANTHER" id="PTHR43725:SF53">
    <property type="entry name" value="UDP-ARABINOSE 4-EPIMERASE 1"/>
    <property type="match status" value="1"/>
</dbReference>
<dbReference type="EC" id="5.1.3.2" evidence="5 10"/>
<dbReference type="InterPro" id="IPR036291">
    <property type="entry name" value="NAD(P)-bd_dom_sf"/>
</dbReference>
<reference evidence="12 13" key="1">
    <citation type="journal article" date="2020" name="Microorganisms">
        <title>Simultaneous Genome Sequencing of Prosthecochloris ethylica and Desulfuromonas acetoxidans within a Syntrophic Mixture Reveals Unique Pili and Protein Interactions.</title>
        <authorList>
            <person name="Kyndt J.A."/>
            <person name="Van Beeumen J.J."/>
            <person name="Meyer T.E."/>
        </authorList>
    </citation>
    <scope>NUCLEOTIDE SEQUENCE [LARGE SCALE GENOMIC DNA]</scope>
    <source>
        <strain evidence="12 13">N3</strain>
    </source>
</reference>
<dbReference type="CDD" id="cd05247">
    <property type="entry name" value="UDP_G4E_1_SDR_e"/>
    <property type="match status" value="1"/>
</dbReference>
<comment type="pathway">
    <text evidence="3 10">Carbohydrate metabolism; galactose metabolism.</text>
</comment>
<sequence length="330" mass="36481">MTATILVTGGAGYIGSHTCKALSARGLTPVTFDNLVYGHPDLVQWGPLEKGDLADPTALDTVFERYAPRAVIHFAAYAYVGESVSDPARYYRNNVCGTLNLLDAMRRHGCRSIIFSSTCATYGIPSAVPIPENHPQRPINPYGRSKLFIEHILEDYRQAYDMRYVALRYFNAAGADPDGETGEDHDPEPHLIPSVLFAAAGKRSHVDIFGTDYPTPDGTAVRDYIHVSDLADAHVRAFDHLERTAASECINLGTGTGLSVRQIIDTVSNVTGTPVPFREAERRPGDPPELVAEPEKARNLLGWQSRHSDAETIIRTAWNWHRKRHLHNAK</sequence>
<dbReference type="InterPro" id="IPR001509">
    <property type="entry name" value="Epimerase_deHydtase"/>
</dbReference>
<evidence type="ECO:0000256" key="6">
    <source>
        <dbReference type="ARBA" id="ARBA00018569"/>
    </source>
</evidence>
<feature type="domain" description="NAD-dependent epimerase/dehydratase" evidence="11">
    <location>
        <begin position="5"/>
        <end position="253"/>
    </location>
</feature>
<dbReference type="NCBIfam" id="TIGR01179">
    <property type="entry name" value="galE"/>
    <property type="match status" value="1"/>
</dbReference>
<evidence type="ECO:0000256" key="2">
    <source>
        <dbReference type="ARBA" id="ARBA00001911"/>
    </source>
</evidence>
<dbReference type="Proteomes" id="UP000619838">
    <property type="component" value="Unassembled WGS sequence"/>
</dbReference>
<evidence type="ECO:0000256" key="4">
    <source>
        <dbReference type="ARBA" id="ARBA00007637"/>
    </source>
</evidence>
<comment type="catalytic activity">
    <reaction evidence="1 10">
        <text>UDP-alpha-D-glucose = UDP-alpha-D-galactose</text>
        <dbReference type="Rhea" id="RHEA:22168"/>
        <dbReference type="ChEBI" id="CHEBI:58885"/>
        <dbReference type="ChEBI" id="CHEBI:66914"/>
        <dbReference type="EC" id="5.1.3.2"/>
    </reaction>
</comment>
<comment type="caution">
    <text evidence="12">The sequence shown here is derived from an EMBL/GenBank/DDBJ whole genome shotgun (WGS) entry which is preliminary data.</text>
</comment>
<comment type="subunit">
    <text evidence="10">Homodimer.</text>
</comment>
<dbReference type="EMBL" id="JADGII010000007">
    <property type="protein sequence ID" value="MBF0636669.1"/>
    <property type="molecule type" value="Genomic_DNA"/>
</dbReference>
<protein>
    <recommendedName>
        <fullName evidence="6 10">UDP-glucose 4-epimerase</fullName>
        <ecNumber evidence="5 10">5.1.3.2</ecNumber>
    </recommendedName>
</protein>
<evidence type="ECO:0000256" key="10">
    <source>
        <dbReference type="RuleBase" id="RU366046"/>
    </source>
</evidence>
<keyword evidence="13" id="KW-1185">Reference proteome</keyword>
<comment type="similarity">
    <text evidence="4 10">Belongs to the NAD(P)-dependent epimerase/dehydratase family.</text>
</comment>
<evidence type="ECO:0000256" key="8">
    <source>
        <dbReference type="ARBA" id="ARBA00023235"/>
    </source>
</evidence>
<evidence type="ECO:0000256" key="1">
    <source>
        <dbReference type="ARBA" id="ARBA00000083"/>
    </source>
</evidence>
<dbReference type="GO" id="GO:0003978">
    <property type="term" value="F:UDP-glucose 4-epimerase activity"/>
    <property type="evidence" value="ECO:0007669"/>
    <property type="project" value="UniProtKB-EC"/>
</dbReference>
<proteinExistence type="inferred from homology"/>
<gene>
    <name evidence="12" type="primary">galE</name>
    <name evidence="12" type="ORF">INT08_05695</name>
</gene>
<evidence type="ECO:0000313" key="12">
    <source>
        <dbReference type="EMBL" id="MBF0636669.1"/>
    </source>
</evidence>